<keyword evidence="5 9" id="KW-0010">Activator</keyword>
<dbReference type="InterPro" id="IPR013942">
    <property type="entry name" value="Mediator_Med19_fun"/>
</dbReference>
<dbReference type="EMBL" id="JABWAD010000031">
    <property type="protein sequence ID" value="KAF6069737.1"/>
    <property type="molecule type" value="Genomic_DNA"/>
</dbReference>
<reference evidence="11 12" key="1">
    <citation type="submission" date="2020-03" db="EMBL/GenBank/DDBJ databases">
        <title>FDA dAtabase for Regulatory Grade micrObial Sequences (FDA-ARGOS): Supporting development and validation of Infectious Disease Dx tests.</title>
        <authorList>
            <person name="Campos J."/>
            <person name="Goldberg B."/>
            <person name="Tallon L."/>
            <person name="Sadzewicz L."/>
            <person name="Vavikolanu K."/>
            <person name="Mehta A."/>
            <person name="Aluvathingal J."/>
            <person name="Nadendla S."/>
            <person name="Nandy P."/>
            <person name="Geyer C."/>
            <person name="Yan Y."/>
            <person name="Sichtig H."/>
        </authorList>
    </citation>
    <scope>NUCLEOTIDE SEQUENCE [LARGE SCALE GENOMIC DNA]</scope>
    <source>
        <strain evidence="11 12">FDAARGOS_656</strain>
    </source>
</reference>
<evidence type="ECO:0000256" key="3">
    <source>
        <dbReference type="ARBA" id="ARBA00019615"/>
    </source>
</evidence>
<name>A0A8H6C1X7_CANAX</name>
<comment type="subcellular location">
    <subcellularLocation>
        <location evidence="1 9">Nucleus</location>
    </subcellularLocation>
</comment>
<dbReference type="PANTHER" id="PTHR28270">
    <property type="entry name" value="MEDIATOR OF RNA POLYMERASE II TRANSCRIPTION SUBUNIT 19"/>
    <property type="match status" value="1"/>
</dbReference>
<sequence>MTTLPNNTQSNDYYLINPENIYQSPKPTPKDNLIKLYGLIPVTKSLARTNPDGSKGVKLRKSYKNHIQDLPDPSIEQHPDIIKPLDPELLNKALKFDRTPINGIPGFNSSDLAINDQQTLMRGDDMGEDEHGKKIKRKKKIQNGADPKRQHI</sequence>
<comment type="caution">
    <text evidence="11">The sequence shown here is derived from an EMBL/GenBank/DDBJ whole genome shotgun (WGS) entry which is preliminary data.</text>
</comment>
<feature type="region of interest" description="Disordered" evidence="10">
    <location>
        <begin position="122"/>
        <end position="152"/>
    </location>
</feature>
<keyword evidence="4 9" id="KW-0805">Transcription regulation</keyword>
<dbReference type="GO" id="GO:0006357">
    <property type="term" value="P:regulation of transcription by RNA polymerase II"/>
    <property type="evidence" value="ECO:0007669"/>
    <property type="project" value="InterPro"/>
</dbReference>
<evidence type="ECO:0000256" key="8">
    <source>
        <dbReference type="ARBA" id="ARBA00032018"/>
    </source>
</evidence>
<comment type="similarity">
    <text evidence="2 9">Belongs to the Mediator complex subunit 19 family.</text>
</comment>
<evidence type="ECO:0000256" key="4">
    <source>
        <dbReference type="ARBA" id="ARBA00023015"/>
    </source>
</evidence>
<evidence type="ECO:0000256" key="7">
    <source>
        <dbReference type="ARBA" id="ARBA00023242"/>
    </source>
</evidence>
<dbReference type="Pfam" id="PF08633">
    <property type="entry name" value="Rox3"/>
    <property type="match status" value="1"/>
</dbReference>
<comment type="subunit">
    <text evidence="9">Component of the Mediator complex.</text>
</comment>
<dbReference type="AlphaFoldDB" id="A0A8H6C1X7"/>
<dbReference type="PANTHER" id="PTHR28270:SF1">
    <property type="entry name" value="MEDIATOR OF RNA POLYMERASE II TRANSCRIPTION SUBUNIT 19"/>
    <property type="match status" value="1"/>
</dbReference>
<gene>
    <name evidence="9" type="primary">MED19</name>
    <name evidence="11" type="ORF">FOB64_002898</name>
</gene>
<evidence type="ECO:0000256" key="10">
    <source>
        <dbReference type="SAM" id="MobiDB-lite"/>
    </source>
</evidence>
<protein>
    <recommendedName>
        <fullName evidence="3 9">Mediator of RNA polymerase II transcription subunit 19</fullName>
    </recommendedName>
    <alternativeName>
        <fullName evidence="8 9">Mediator complex subunit 19</fullName>
    </alternativeName>
</protein>
<evidence type="ECO:0000256" key="9">
    <source>
        <dbReference type="RuleBase" id="RU364151"/>
    </source>
</evidence>
<evidence type="ECO:0000313" key="12">
    <source>
        <dbReference type="Proteomes" id="UP000536275"/>
    </source>
</evidence>
<keyword evidence="6 9" id="KW-0804">Transcription</keyword>
<dbReference type="GO" id="GO:0070847">
    <property type="term" value="C:core mediator complex"/>
    <property type="evidence" value="ECO:0007669"/>
    <property type="project" value="TreeGrafter"/>
</dbReference>
<feature type="compositionally biased region" description="Basic and acidic residues" evidence="10">
    <location>
        <begin position="122"/>
        <end position="132"/>
    </location>
</feature>
<evidence type="ECO:0000313" key="11">
    <source>
        <dbReference type="EMBL" id="KAF6069737.1"/>
    </source>
</evidence>
<evidence type="ECO:0000256" key="6">
    <source>
        <dbReference type="ARBA" id="ARBA00023163"/>
    </source>
</evidence>
<keyword evidence="7 9" id="KW-0539">Nucleus</keyword>
<dbReference type="Proteomes" id="UP000536275">
    <property type="component" value="Unassembled WGS sequence"/>
</dbReference>
<evidence type="ECO:0000256" key="2">
    <source>
        <dbReference type="ARBA" id="ARBA00009259"/>
    </source>
</evidence>
<organism evidence="11 12">
    <name type="scientific">Candida albicans</name>
    <name type="common">Yeast</name>
    <dbReference type="NCBI Taxonomy" id="5476"/>
    <lineage>
        <taxon>Eukaryota</taxon>
        <taxon>Fungi</taxon>
        <taxon>Dikarya</taxon>
        <taxon>Ascomycota</taxon>
        <taxon>Saccharomycotina</taxon>
        <taxon>Pichiomycetes</taxon>
        <taxon>Debaryomycetaceae</taxon>
        <taxon>Candida/Lodderomyces clade</taxon>
        <taxon>Candida</taxon>
    </lineage>
</organism>
<dbReference type="GO" id="GO:0016592">
    <property type="term" value="C:mediator complex"/>
    <property type="evidence" value="ECO:0007669"/>
    <property type="project" value="InterPro"/>
</dbReference>
<proteinExistence type="inferred from homology"/>
<comment type="function">
    <text evidence="9">Component of the Mediator complex, a coactivator involved in the regulated transcription of nearly all RNA polymerase II-dependent genes. Mediator functions as a bridge to convey information from gene-specific regulatory proteins to the basal RNA polymerase II transcription machinery. Mediator is recruited to promoters by direct interactions with regulatory proteins and serves as a scaffold for the assembly of a functional preinitiation complex with RNA polymerase II and the general transcription factors.</text>
</comment>
<dbReference type="GO" id="GO:0003712">
    <property type="term" value="F:transcription coregulator activity"/>
    <property type="evidence" value="ECO:0007669"/>
    <property type="project" value="InterPro"/>
</dbReference>
<evidence type="ECO:0000256" key="1">
    <source>
        <dbReference type="ARBA" id="ARBA00004123"/>
    </source>
</evidence>
<accession>A0A8H6C1X7</accession>
<evidence type="ECO:0000256" key="5">
    <source>
        <dbReference type="ARBA" id="ARBA00023159"/>
    </source>
</evidence>